<dbReference type="PANTHER" id="PTHR43420:SF44">
    <property type="entry name" value="ACETYLTRANSFERASE YPEA"/>
    <property type="match status" value="1"/>
</dbReference>
<keyword evidence="2" id="KW-0012">Acyltransferase</keyword>
<reference evidence="5" key="1">
    <citation type="journal article" date="2019" name="Int. J. Syst. Evol. Microbiol.">
        <title>The Global Catalogue of Microorganisms (GCM) 10K type strain sequencing project: providing services to taxonomists for standard genome sequencing and annotation.</title>
        <authorList>
            <consortium name="The Broad Institute Genomics Platform"/>
            <consortium name="The Broad Institute Genome Sequencing Center for Infectious Disease"/>
            <person name="Wu L."/>
            <person name="Ma J."/>
        </authorList>
    </citation>
    <scope>NUCLEOTIDE SEQUENCE [LARGE SCALE GENOMIC DNA]</scope>
    <source>
        <strain evidence="5">NBRC 112502</strain>
    </source>
</reference>
<dbReference type="Gene3D" id="3.40.630.30">
    <property type="match status" value="1"/>
</dbReference>
<evidence type="ECO:0000256" key="2">
    <source>
        <dbReference type="ARBA" id="ARBA00023315"/>
    </source>
</evidence>
<evidence type="ECO:0000313" key="4">
    <source>
        <dbReference type="EMBL" id="GLR66545.1"/>
    </source>
</evidence>
<dbReference type="InterPro" id="IPR016181">
    <property type="entry name" value="Acyl_CoA_acyltransferase"/>
</dbReference>
<dbReference type="Proteomes" id="UP001156641">
    <property type="component" value="Unassembled WGS sequence"/>
</dbReference>
<evidence type="ECO:0000313" key="5">
    <source>
        <dbReference type="Proteomes" id="UP001156641"/>
    </source>
</evidence>
<gene>
    <name evidence="4" type="ORF">GCM10010909_12250</name>
</gene>
<keyword evidence="1" id="KW-0808">Transferase</keyword>
<comment type="caution">
    <text evidence="4">The sequence shown here is derived from an EMBL/GenBank/DDBJ whole genome shotgun (WGS) entry which is preliminary data.</text>
</comment>
<dbReference type="CDD" id="cd04301">
    <property type="entry name" value="NAT_SF"/>
    <property type="match status" value="1"/>
</dbReference>
<dbReference type="RefSeq" id="WP_284257243.1">
    <property type="nucleotide sequence ID" value="NZ_BSOS01000025.1"/>
</dbReference>
<accession>A0ABQ6A8Y4</accession>
<keyword evidence="5" id="KW-1185">Reference proteome</keyword>
<dbReference type="Pfam" id="PF00583">
    <property type="entry name" value="Acetyltransf_1"/>
    <property type="match status" value="1"/>
</dbReference>
<dbReference type="PROSITE" id="PS51186">
    <property type="entry name" value="GNAT"/>
    <property type="match status" value="1"/>
</dbReference>
<sequence length="140" mass="14773">MDVIEAGPAYAAVLARLHAGAFPGDPWDERSFATLLGQPGVVCFVDERGGFLLLRTVLDEAEILTIGVTAPRQGIGGALMRQAIRAAGWQGVRTIHLEVAADNAAARALYASLGFTQTGFRKAYYPDGGDALTLCLKLIG</sequence>
<dbReference type="InterPro" id="IPR000182">
    <property type="entry name" value="GNAT_dom"/>
</dbReference>
<dbReference type="EMBL" id="BSOS01000025">
    <property type="protein sequence ID" value="GLR66545.1"/>
    <property type="molecule type" value="Genomic_DNA"/>
</dbReference>
<evidence type="ECO:0000259" key="3">
    <source>
        <dbReference type="PROSITE" id="PS51186"/>
    </source>
</evidence>
<proteinExistence type="predicted"/>
<evidence type="ECO:0000256" key="1">
    <source>
        <dbReference type="ARBA" id="ARBA00022679"/>
    </source>
</evidence>
<organism evidence="4 5">
    <name type="scientific">Acidocella aquatica</name>
    <dbReference type="NCBI Taxonomy" id="1922313"/>
    <lineage>
        <taxon>Bacteria</taxon>
        <taxon>Pseudomonadati</taxon>
        <taxon>Pseudomonadota</taxon>
        <taxon>Alphaproteobacteria</taxon>
        <taxon>Acetobacterales</taxon>
        <taxon>Acidocellaceae</taxon>
        <taxon>Acidocella</taxon>
    </lineage>
</organism>
<dbReference type="SUPFAM" id="SSF55729">
    <property type="entry name" value="Acyl-CoA N-acyltransferases (Nat)"/>
    <property type="match status" value="1"/>
</dbReference>
<feature type="domain" description="N-acetyltransferase" evidence="3">
    <location>
        <begin position="1"/>
        <end position="139"/>
    </location>
</feature>
<protein>
    <submittedName>
        <fullName evidence="4">N-acetyltransferase GCN5</fullName>
    </submittedName>
</protein>
<name>A0ABQ6A8Y4_9PROT</name>
<dbReference type="InterPro" id="IPR050680">
    <property type="entry name" value="YpeA/RimI_acetyltransf"/>
</dbReference>
<dbReference type="PANTHER" id="PTHR43420">
    <property type="entry name" value="ACETYLTRANSFERASE"/>
    <property type="match status" value="1"/>
</dbReference>